<dbReference type="Proteomes" id="UP000199651">
    <property type="component" value="Unassembled WGS sequence"/>
</dbReference>
<evidence type="ECO:0000313" key="2">
    <source>
        <dbReference type="Proteomes" id="UP000199651"/>
    </source>
</evidence>
<dbReference type="AlphaFoldDB" id="A0A1H0QNN3"/>
<dbReference type="EMBL" id="FNJB01000007">
    <property type="protein sequence ID" value="SDP18278.1"/>
    <property type="molecule type" value="Genomic_DNA"/>
</dbReference>
<keyword evidence="2" id="KW-1185">Reference proteome</keyword>
<accession>A0A1H0QNN3</accession>
<dbReference type="STRING" id="504798.SAMN05421871_10446"/>
<gene>
    <name evidence="1" type="ORF">SAMN05192558_10747</name>
</gene>
<evidence type="ECO:0000313" key="1">
    <source>
        <dbReference type="EMBL" id="SDP18278.1"/>
    </source>
</evidence>
<sequence length="54" mass="6045">MPKIRLTYWWDGHAPGDEVEVDSDTARSLIGRVAVAVEEETRKPTRRPPAPSAE</sequence>
<organism evidence="1 2">
    <name type="scientific">Actinokineospora alba</name>
    <dbReference type="NCBI Taxonomy" id="504798"/>
    <lineage>
        <taxon>Bacteria</taxon>
        <taxon>Bacillati</taxon>
        <taxon>Actinomycetota</taxon>
        <taxon>Actinomycetes</taxon>
        <taxon>Pseudonocardiales</taxon>
        <taxon>Pseudonocardiaceae</taxon>
        <taxon>Actinokineospora</taxon>
    </lineage>
</organism>
<name>A0A1H0QNN3_9PSEU</name>
<protein>
    <submittedName>
        <fullName evidence="1">Uncharacterized protein</fullName>
    </submittedName>
</protein>
<proteinExistence type="predicted"/>
<dbReference type="RefSeq" id="WP_166657833.1">
    <property type="nucleotide sequence ID" value="NZ_FNDV01000004.1"/>
</dbReference>
<reference evidence="2" key="1">
    <citation type="submission" date="2016-10" db="EMBL/GenBank/DDBJ databases">
        <authorList>
            <person name="Varghese N."/>
            <person name="Submissions S."/>
        </authorList>
    </citation>
    <scope>NUCLEOTIDE SEQUENCE [LARGE SCALE GENOMIC DNA]</scope>
    <source>
        <strain evidence="2">IBRC-M 10655</strain>
    </source>
</reference>